<sequence>MRRRGTVPWFY</sequence>
<reference evidence="1" key="1">
    <citation type="submission" date="2018-02" db="EMBL/GenBank/DDBJ databases">
        <title>Rhizophora mucronata_Transcriptome.</title>
        <authorList>
            <person name="Meera S.P."/>
            <person name="Sreeshan A."/>
            <person name="Augustine A."/>
        </authorList>
    </citation>
    <scope>NUCLEOTIDE SEQUENCE</scope>
    <source>
        <tissue evidence="1">Leaf</tissue>
    </source>
</reference>
<accession>A0A2P2QK25</accession>
<organism evidence="1">
    <name type="scientific">Rhizophora mucronata</name>
    <name type="common">Asiatic mangrove</name>
    <dbReference type="NCBI Taxonomy" id="61149"/>
    <lineage>
        <taxon>Eukaryota</taxon>
        <taxon>Viridiplantae</taxon>
        <taxon>Streptophyta</taxon>
        <taxon>Embryophyta</taxon>
        <taxon>Tracheophyta</taxon>
        <taxon>Spermatophyta</taxon>
        <taxon>Magnoliopsida</taxon>
        <taxon>eudicotyledons</taxon>
        <taxon>Gunneridae</taxon>
        <taxon>Pentapetalae</taxon>
        <taxon>rosids</taxon>
        <taxon>fabids</taxon>
        <taxon>Malpighiales</taxon>
        <taxon>Rhizophoraceae</taxon>
        <taxon>Rhizophora</taxon>
    </lineage>
</organism>
<protein>
    <submittedName>
        <fullName evidence="1">Uncharacterized protein</fullName>
    </submittedName>
</protein>
<evidence type="ECO:0000313" key="1">
    <source>
        <dbReference type="EMBL" id="MBX67349.1"/>
    </source>
</evidence>
<proteinExistence type="predicted"/>
<dbReference type="EMBL" id="GGEC01086865">
    <property type="protein sequence ID" value="MBX67349.1"/>
    <property type="molecule type" value="Transcribed_RNA"/>
</dbReference>
<name>A0A2P2QK25_RHIMU</name>